<dbReference type="RefSeq" id="XP_020115695.1">
    <property type="nucleotide sequence ID" value="XM_020264138.1"/>
</dbReference>
<dbReference type="OrthoDB" id="4361625at2759"/>
<dbReference type="STRING" id="1441469.A0A1Q5Q6U9"/>
<reference evidence="2 3" key="1">
    <citation type="submission" date="2015-06" db="EMBL/GenBank/DDBJ databases">
        <title>Talaromyces atroroseus IBT 11181 draft genome.</title>
        <authorList>
            <person name="Rasmussen K.B."/>
            <person name="Rasmussen S."/>
            <person name="Petersen B."/>
            <person name="Sicheritz-Ponten T."/>
            <person name="Mortensen U.H."/>
            <person name="Thrane U."/>
        </authorList>
    </citation>
    <scope>NUCLEOTIDE SEQUENCE [LARGE SCALE GENOMIC DNA]</scope>
    <source>
        <strain evidence="2 3">IBT 11181</strain>
    </source>
</reference>
<feature type="domain" description="GRHL1/CP2 C-terminal" evidence="1">
    <location>
        <begin position="49"/>
        <end position="103"/>
    </location>
</feature>
<dbReference type="InterPro" id="IPR057520">
    <property type="entry name" value="GRHL1/CP2_C"/>
</dbReference>
<protein>
    <recommendedName>
        <fullName evidence="1">GRHL1/CP2 C-terminal domain-containing protein</fullName>
    </recommendedName>
</protein>
<keyword evidence="3" id="KW-1185">Reference proteome</keyword>
<name>A0A1Q5Q6U9_TALAT</name>
<gene>
    <name evidence="2" type="ORF">UA08_09155</name>
</gene>
<dbReference type="Proteomes" id="UP000214365">
    <property type="component" value="Unassembled WGS sequence"/>
</dbReference>
<proteinExistence type="predicted"/>
<evidence type="ECO:0000313" key="3">
    <source>
        <dbReference type="Proteomes" id="UP000214365"/>
    </source>
</evidence>
<dbReference type="GeneID" id="31008911"/>
<evidence type="ECO:0000259" key="1">
    <source>
        <dbReference type="Pfam" id="PF25416"/>
    </source>
</evidence>
<dbReference type="Pfam" id="PF25416">
    <property type="entry name" value="GRHL1_C"/>
    <property type="match status" value="1"/>
</dbReference>
<evidence type="ECO:0000313" key="2">
    <source>
        <dbReference type="EMBL" id="OKL55574.1"/>
    </source>
</evidence>
<organism evidence="2 3">
    <name type="scientific">Talaromyces atroroseus</name>
    <dbReference type="NCBI Taxonomy" id="1441469"/>
    <lineage>
        <taxon>Eukaryota</taxon>
        <taxon>Fungi</taxon>
        <taxon>Dikarya</taxon>
        <taxon>Ascomycota</taxon>
        <taxon>Pezizomycotina</taxon>
        <taxon>Eurotiomycetes</taxon>
        <taxon>Eurotiomycetidae</taxon>
        <taxon>Eurotiales</taxon>
        <taxon>Trichocomaceae</taxon>
        <taxon>Talaromyces</taxon>
        <taxon>Talaromyces sect. Trachyspermi</taxon>
    </lineage>
</organism>
<accession>A0A1Q5Q6U9</accession>
<comment type="caution">
    <text evidence="2">The sequence shown here is derived from an EMBL/GenBank/DDBJ whole genome shotgun (WGS) entry which is preliminary data.</text>
</comment>
<dbReference type="AlphaFoldDB" id="A0A1Q5Q6U9"/>
<dbReference type="EMBL" id="LFMY01000019">
    <property type="protein sequence ID" value="OKL55574.1"/>
    <property type="molecule type" value="Genomic_DNA"/>
</dbReference>
<sequence>MRQDEITRWRDAVFASRQIITNKGTTSYIEALDLDSLSHPPPERLPKPVRDLIVKIAEKRELDPDCIVRIVRVNWSGVETIVDDDIVQQVPEGQDMLAEVTEAFGLQCSTTSISFLLMAAVEIRLTY</sequence>